<dbReference type="RefSeq" id="WP_121010161.1">
    <property type="nucleotide sequence ID" value="NZ_RBXO01000001.1"/>
</dbReference>
<reference evidence="2 3" key="1">
    <citation type="submission" date="2018-10" db="EMBL/GenBank/DDBJ databases">
        <title>Sequencing the genomes of 1000 actinobacteria strains.</title>
        <authorList>
            <person name="Klenk H.-P."/>
        </authorList>
    </citation>
    <scope>NUCLEOTIDE SEQUENCE [LARGE SCALE GENOMIC DNA]</scope>
    <source>
        <strain evidence="2 3">DSM 43800</strain>
    </source>
</reference>
<evidence type="ECO:0000313" key="2">
    <source>
        <dbReference type="EMBL" id="RKT57874.1"/>
    </source>
</evidence>
<evidence type="ECO:0000256" key="1">
    <source>
        <dbReference type="SAM" id="SignalP"/>
    </source>
</evidence>
<keyword evidence="3" id="KW-1185">Reference proteome</keyword>
<organism evidence="2 3">
    <name type="scientific">Saccharothrix australiensis</name>
    <dbReference type="NCBI Taxonomy" id="2072"/>
    <lineage>
        <taxon>Bacteria</taxon>
        <taxon>Bacillati</taxon>
        <taxon>Actinomycetota</taxon>
        <taxon>Actinomycetes</taxon>
        <taxon>Pseudonocardiales</taxon>
        <taxon>Pseudonocardiaceae</taxon>
        <taxon>Saccharothrix</taxon>
    </lineage>
</organism>
<name>A0A495W9P0_9PSEU</name>
<dbReference type="Proteomes" id="UP000282084">
    <property type="component" value="Unassembled WGS sequence"/>
</dbReference>
<evidence type="ECO:0000313" key="3">
    <source>
        <dbReference type="Proteomes" id="UP000282084"/>
    </source>
</evidence>
<feature type="chain" id="PRO_5039435817" description="Secreted protein" evidence="1">
    <location>
        <begin position="20"/>
        <end position="398"/>
    </location>
</feature>
<evidence type="ECO:0008006" key="4">
    <source>
        <dbReference type="Google" id="ProtNLM"/>
    </source>
</evidence>
<proteinExistence type="predicted"/>
<accession>A0A495W9P0</accession>
<feature type="signal peptide" evidence="1">
    <location>
        <begin position="1"/>
        <end position="19"/>
    </location>
</feature>
<dbReference type="OrthoDB" id="3734014at2"/>
<dbReference type="EMBL" id="RBXO01000001">
    <property type="protein sequence ID" value="RKT57874.1"/>
    <property type="molecule type" value="Genomic_DNA"/>
</dbReference>
<gene>
    <name evidence="2" type="ORF">C8E97_6606</name>
</gene>
<keyword evidence="1" id="KW-0732">Signal</keyword>
<comment type="caution">
    <text evidence="2">The sequence shown here is derived from an EMBL/GenBank/DDBJ whole genome shotgun (WGS) entry which is preliminary data.</text>
</comment>
<protein>
    <recommendedName>
        <fullName evidence="4">Secreted protein</fullName>
    </recommendedName>
</protein>
<sequence length="398" mass="41300">MTRRHVLPLAIAAVLITSAAPPTPAQPVGAPAPWRPDVSTIDADDTGVVRDGPVVRLDDAAPTVAGTAVRTGHLVLPPHTLDEPADTVAATVEGRVPEGAEVAVDVRGARDGGRWTEWAEARPDAPAVLPTEVRTVQVRLVLSATGRSPEVAGLALTPSAAGAPTRPAGAAALAFPVYATREGLVGGTTANGHVIAERDHFAALPSRRALATKDDGAYSVQVCAANGRCAWAPVWDVGPWNTKDDYWNPPDTREMWRDLPQGKPQAQAAHQDGYHGGKDETGREVTNPAGLDLADGTFWDGLRLTGSEWVTVTYLWTGGGPVAVVRTDGEPMNVRAAATTGADQVGLAANHAQVGVECQVTGEPVTGTQGTSDVWFRIAPGKFAAKANVAGVAEAPPC</sequence>
<dbReference type="AlphaFoldDB" id="A0A495W9P0"/>